<dbReference type="Gramene" id="PNW87641">
    <property type="protein sequence ID" value="PNW87641"/>
    <property type="gene ID" value="CHLRE_02g142046v5"/>
</dbReference>
<dbReference type="EMBL" id="CM008963">
    <property type="protein sequence ID" value="PNW87641.1"/>
    <property type="molecule type" value="Genomic_DNA"/>
</dbReference>
<organism evidence="1 2">
    <name type="scientific">Chlamydomonas reinhardtii</name>
    <name type="common">Chlamydomonas smithii</name>
    <dbReference type="NCBI Taxonomy" id="3055"/>
    <lineage>
        <taxon>Eukaryota</taxon>
        <taxon>Viridiplantae</taxon>
        <taxon>Chlorophyta</taxon>
        <taxon>core chlorophytes</taxon>
        <taxon>Chlorophyceae</taxon>
        <taxon>CS clade</taxon>
        <taxon>Chlamydomonadales</taxon>
        <taxon>Chlamydomonadaceae</taxon>
        <taxon>Chlamydomonas</taxon>
    </lineage>
</organism>
<dbReference type="AlphaFoldDB" id="A0A2K3E4C9"/>
<evidence type="ECO:0000313" key="1">
    <source>
        <dbReference type="EMBL" id="PNW87641.1"/>
    </source>
</evidence>
<protein>
    <submittedName>
        <fullName evidence="1">Uncharacterized protein</fullName>
    </submittedName>
</protein>
<dbReference type="Proteomes" id="UP000006906">
    <property type="component" value="Chromosome 2"/>
</dbReference>
<evidence type="ECO:0000313" key="2">
    <source>
        <dbReference type="Proteomes" id="UP000006906"/>
    </source>
</evidence>
<proteinExistence type="predicted"/>
<keyword evidence="2" id="KW-1185">Reference proteome</keyword>
<dbReference type="KEGG" id="cre:CHLRE_02g142046v5"/>
<dbReference type="RefSeq" id="XP_042927895.1">
    <property type="nucleotide sequence ID" value="XM_043060135.1"/>
</dbReference>
<gene>
    <name evidence="1" type="ORF">CHLRE_02g142046v5</name>
</gene>
<dbReference type="GeneID" id="66052555"/>
<sequence>MDFETSRTASLANCLSGRPAHRSSLAPTACALLGRPWAAVCGGGGGGGGGPQPPAVVCCSLAAAAAWRPSCTAASGRAASFTLRAAAVAAAVAVAGAAALAARAAGTPAKAVCMCRSQAEQA</sequence>
<name>A0A2K3E4C9_CHLRE</name>
<reference evidence="1 2" key="1">
    <citation type="journal article" date="2007" name="Science">
        <title>The Chlamydomonas genome reveals the evolution of key animal and plant functions.</title>
        <authorList>
            <person name="Merchant S.S."/>
            <person name="Prochnik S.E."/>
            <person name="Vallon O."/>
            <person name="Harris E.H."/>
            <person name="Karpowicz S.J."/>
            <person name="Witman G.B."/>
            <person name="Terry A."/>
            <person name="Salamov A."/>
            <person name="Fritz-Laylin L.K."/>
            <person name="Marechal-Drouard L."/>
            <person name="Marshall W.F."/>
            <person name="Qu L.H."/>
            <person name="Nelson D.R."/>
            <person name="Sanderfoot A.A."/>
            <person name="Spalding M.H."/>
            <person name="Kapitonov V.V."/>
            <person name="Ren Q."/>
            <person name="Ferris P."/>
            <person name="Lindquist E."/>
            <person name="Shapiro H."/>
            <person name="Lucas S.M."/>
            <person name="Grimwood J."/>
            <person name="Schmutz J."/>
            <person name="Cardol P."/>
            <person name="Cerutti H."/>
            <person name="Chanfreau G."/>
            <person name="Chen C.L."/>
            <person name="Cognat V."/>
            <person name="Croft M.T."/>
            <person name="Dent R."/>
            <person name="Dutcher S."/>
            <person name="Fernandez E."/>
            <person name="Fukuzawa H."/>
            <person name="Gonzalez-Ballester D."/>
            <person name="Gonzalez-Halphen D."/>
            <person name="Hallmann A."/>
            <person name="Hanikenne M."/>
            <person name="Hippler M."/>
            <person name="Inwood W."/>
            <person name="Jabbari K."/>
            <person name="Kalanon M."/>
            <person name="Kuras R."/>
            <person name="Lefebvre P.A."/>
            <person name="Lemaire S.D."/>
            <person name="Lobanov A.V."/>
            <person name="Lohr M."/>
            <person name="Manuell A."/>
            <person name="Meier I."/>
            <person name="Mets L."/>
            <person name="Mittag M."/>
            <person name="Mittelmeier T."/>
            <person name="Moroney J.V."/>
            <person name="Moseley J."/>
            <person name="Napoli C."/>
            <person name="Nedelcu A.M."/>
            <person name="Niyogi K."/>
            <person name="Novoselov S.V."/>
            <person name="Paulsen I.T."/>
            <person name="Pazour G."/>
            <person name="Purton S."/>
            <person name="Ral J.P."/>
            <person name="Riano-Pachon D.M."/>
            <person name="Riekhof W."/>
            <person name="Rymarquis L."/>
            <person name="Schroda M."/>
            <person name="Stern D."/>
            <person name="Umen J."/>
            <person name="Willows R."/>
            <person name="Wilson N."/>
            <person name="Zimmer S.L."/>
            <person name="Allmer J."/>
            <person name="Balk J."/>
            <person name="Bisova K."/>
            <person name="Chen C.J."/>
            <person name="Elias M."/>
            <person name="Gendler K."/>
            <person name="Hauser C."/>
            <person name="Lamb M.R."/>
            <person name="Ledford H."/>
            <person name="Long J.C."/>
            <person name="Minagawa J."/>
            <person name="Page M.D."/>
            <person name="Pan J."/>
            <person name="Pootakham W."/>
            <person name="Roje S."/>
            <person name="Rose A."/>
            <person name="Stahlberg E."/>
            <person name="Terauchi A.M."/>
            <person name="Yang P."/>
            <person name="Ball S."/>
            <person name="Bowler C."/>
            <person name="Dieckmann C.L."/>
            <person name="Gladyshev V.N."/>
            <person name="Green P."/>
            <person name="Jorgensen R."/>
            <person name="Mayfield S."/>
            <person name="Mueller-Roeber B."/>
            <person name="Rajamani S."/>
            <person name="Sayre R.T."/>
            <person name="Brokstein P."/>
            <person name="Dubchak I."/>
            <person name="Goodstein D."/>
            <person name="Hornick L."/>
            <person name="Huang Y.W."/>
            <person name="Jhaveri J."/>
            <person name="Luo Y."/>
            <person name="Martinez D."/>
            <person name="Ngau W.C."/>
            <person name="Otillar B."/>
            <person name="Poliakov A."/>
            <person name="Porter A."/>
            <person name="Szajkowski L."/>
            <person name="Werner G."/>
            <person name="Zhou K."/>
            <person name="Grigoriev I.V."/>
            <person name="Rokhsar D.S."/>
            <person name="Grossman A.R."/>
        </authorList>
    </citation>
    <scope>NUCLEOTIDE SEQUENCE [LARGE SCALE GENOMIC DNA]</scope>
    <source>
        <strain evidence="2">CC-503</strain>
    </source>
</reference>
<dbReference type="InParanoid" id="A0A2K3E4C9"/>
<accession>A0A2K3E4C9</accession>